<dbReference type="GO" id="GO:0035151">
    <property type="term" value="P:regulation of tube size, open tracheal system"/>
    <property type="evidence" value="ECO:0007669"/>
    <property type="project" value="TreeGrafter"/>
</dbReference>
<dbReference type="GO" id="GO:0005918">
    <property type="term" value="C:septate junction"/>
    <property type="evidence" value="ECO:0007669"/>
    <property type="project" value="TreeGrafter"/>
</dbReference>
<feature type="transmembrane region" description="Helical" evidence="5">
    <location>
        <begin position="21"/>
        <end position="48"/>
    </location>
</feature>
<evidence type="ECO:0000313" key="6">
    <source>
        <dbReference type="EMBL" id="KAK8769812.1"/>
    </source>
</evidence>
<dbReference type="PANTHER" id="PTHR21284">
    <property type="entry name" value="EG:80H7.2 PROTEIN"/>
    <property type="match status" value="1"/>
</dbReference>
<keyword evidence="4 5" id="KW-0472">Membrane</keyword>
<dbReference type="Pfam" id="PF13903">
    <property type="entry name" value="Claudin_2"/>
    <property type="match status" value="1"/>
</dbReference>
<reference evidence="6 7" key="1">
    <citation type="journal article" date="2023" name="Arcadia Sci">
        <title>De novo assembly of a long-read Amblyomma americanum tick genome.</title>
        <authorList>
            <person name="Chou S."/>
            <person name="Poskanzer K.E."/>
            <person name="Rollins M."/>
            <person name="Thuy-Boun P.S."/>
        </authorList>
    </citation>
    <scope>NUCLEOTIDE SEQUENCE [LARGE SCALE GENOMIC DNA]</scope>
    <source>
        <strain evidence="6">F_SG_1</strain>
        <tissue evidence="6">Salivary glands</tissue>
    </source>
</reference>
<dbReference type="GO" id="GO:0019991">
    <property type="term" value="P:septate junction assembly"/>
    <property type="evidence" value="ECO:0007669"/>
    <property type="project" value="TreeGrafter"/>
</dbReference>
<dbReference type="EMBL" id="JARKHS020022029">
    <property type="protein sequence ID" value="KAK8769812.1"/>
    <property type="molecule type" value="Genomic_DNA"/>
</dbReference>
<evidence type="ECO:0000256" key="4">
    <source>
        <dbReference type="ARBA" id="ARBA00023136"/>
    </source>
</evidence>
<gene>
    <name evidence="6" type="ORF">V5799_013723</name>
</gene>
<proteinExistence type="predicted"/>
<keyword evidence="2 5" id="KW-0812">Transmembrane</keyword>
<evidence type="ECO:0000256" key="3">
    <source>
        <dbReference type="ARBA" id="ARBA00022989"/>
    </source>
</evidence>
<feature type="transmembrane region" description="Helical" evidence="5">
    <location>
        <begin position="183"/>
        <end position="204"/>
    </location>
</feature>
<dbReference type="Gene3D" id="1.20.140.150">
    <property type="match status" value="1"/>
</dbReference>
<dbReference type="AlphaFoldDB" id="A0AAQ4E594"/>
<dbReference type="InterPro" id="IPR004031">
    <property type="entry name" value="PMP22/EMP/MP20/Claudin"/>
</dbReference>
<keyword evidence="3 5" id="KW-1133">Transmembrane helix</keyword>
<comment type="subcellular location">
    <subcellularLocation>
        <location evidence="1">Membrane</location>
        <topology evidence="1">Multi-pass membrane protein</topology>
    </subcellularLocation>
</comment>
<evidence type="ECO:0000256" key="5">
    <source>
        <dbReference type="SAM" id="Phobius"/>
    </source>
</evidence>
<dbReference type="GO" id="GO:0016020">
    <property type="term" value="C:membrane"/>
    <property type="evidence" value="ECO:0007669"/>
    <property type="project" value="UniProtKB-SubCell"/>
</dbReference>
<feature type="transmembrane region" description="Helical" evidence="5">
    <location>
        <begin position="104"/>
        <end position="128"/>
    </location>
</feature>
<organism evidence="6 7">
    <name type="scientific">Amblyomma americanum</name>
    <name type="common">Lone star tick</name>
    <dbReference type="NCBI Taxonomy" id="6943"/>
    <lineage>
        <taxon>Eukaryota</taxon>
        <taxon>Metazoa</taxon>
        <taxon>Ecdysozoa</taxon>
        <taxon>Arthropoda</taxon>
        <taxon>Chelicerata</taxon>
        <taxon>Arachnida</taxon>
        <taxon>Acari</taxon>
        <taxon>Parasitiformes</taxon>
        <taxon>Ixodida</taxon>
        <taxon>Ixodoidea</taxon>
        <taxon>Ixodidae</taxon>
        <taxon>Amblyomminae</taxon>
        <taxon>Amblyomma</taxon>
    </lineage>
</organism>
<sequence>VRRMEKSSSGGGQVYRYPPASGLLLGAGLVAYLATLVLLVSFASPYWLESYEEAHMEFVRLGLWDVCFRNYRHPSYQYDETFDGCHWVHSYTYQNIRDWLLPGWLMFVQSMMTFALMFALAALVLLSVVLMRYMLRYEIIFLLGAFILEAITALPVFLSVAVFGGMCFERSWLQYPKYNHLSWAYALAVVAFFFHTLAAIMLLGETFKARERRRRANNLIYNMQPRTAPADPATRLYLFPAGGTSV</sequence>
<name>A0AAQ4E594_AMBAM</name>
<feature type="non-terminal residue" evidence="6">
    <location>
        <position position="1"/>
    </location>
</feature>
<keyword evidence="7" id="KW-1185">Reference proteome</keyword>
<dbReference type="PANTHER" id="PTHR21284:SF12">
    <property type="entry name" value="EG:80H7.2 PROTEIN"/>
    <property type="match status" value="1"/>
</dbReference>
<feature type="transmembrane region" description="Helical" evidence="5">
    <location>
        <begin position="140"/>
        <end position="163"/>
    </location>
</feature>
<comment type="caution">
    <text evidence="6">The sequence shown here is derived from an EMBL/GenBank/DDBJ whole genome shotgun (WGS) entry which is preliminary data.</text>
</comment>
<evidence type="ECO:0000256" key="1">
    <source>
        <dbReference type="ARBA" id="ARBA00004141"/>
    </source>
</evidence>
<evidence type="ECO:0000313" key="7">
    <source>
        <dbReference type="Proteomes" id="UP001321473"/>
    </source>
</evidence>
<protein>
    <submittedName>
        <fullName evidence="6">Uncharacterized protein</fullName>
    </submittedName>
</protein>
<dbReference type="Proteomes" id="UP001321473">
    <property type="component" value="Unassembled WGS sequence"/>
</dbReference>
<accession>A0AAQ4E594</accession>
<evidence type="ECO:0000256" key="2">
    <source>
        <dbReference type="ARBA" id="ARBA00022692"/>
    </source>
</evidence>